<dbReference type="KEGG" id="mmyr:MXMO3_01299"/>
<dbReference type="AlphaFoldDB" id="A0A2R4MCU9"/>
<name>A0A2R4MCU9_9HYPH</name>
<proteinExistence type="predicted"/>
<feature type="transmembrane region" description="Helical" evidence="1">
    <location>
        <begin position="111"/>
        <end position="127"/>
    </location>
</feature>
<dbReference type="EMBL" id="CP021330">
    <property type="protein sequence ID" value="AVX03830.1"/>
    <property type="molecule type" value="Genomic_DNA"/>
</dbReference>
<protein>
    <recommendedName>
        <fullName evidence="4">Twitching motility protein PilT</fullName>
    </recommendedName>
</protein>
<evidence type="ECO:0000256" key="1">
    <source>
        <dbReference type="SAM" id="Phobius"/>
    </source>
</evidence>
<keyword evidence="3" id="KW-1185">Reference proteome</keyword>
<feature type="transmembrane region" description="Helical" evidence="1">
    <location>
        <begin position="78"/>
        <end position="96"/>
    </location>
</feature>
<feature type="transmembrane region" description="Helical" evidence="1">
    <location>
        <begin position="48"/>
        <end position="71"/>
    </location>
</feature>
<dbReference type="InterPro" id="IPR013879">
    <property type="entry name" value="DUF1761"/>
</dbReference>
<keyword evidence="1" id="KW-0812">Transmembrane</keyword>
<reference evidence="2 3" key="1">
    <citation type="submission" date="2017-05" db="EMBL/GenBank/DDBJ databases">
        <title>Genome Analysis of Maritalea myrionectae HL2708#5.</title>
        <authorList>
            <consortium name="Cotde Inc.-PKNU"/>
            <person name="Jang D."/>
            <person name="Oh H.-M."/>
        </authorList>
    </citation>
    <scope>NUCLEOTIDE SEQUENCE [LARGE SCALE GENOMIC DNA]</scope>
    <source>
        <strain evidence="2 3">HL2708#5</strain>
    </source>
</reference>
<dbReference type="Proteomes" id="UP000258927">
    <property type="component" value="Chromosome"/>
</dbReference>
<dbReference type="RefSeq" id="WP_117395326.1">
    <property type="nucleotide sequence ID" value="NZ_CP021330.1"/>
</dbReference>
<keyword evidence="1" id="KW-0472">Membrane</keyword>
<accession>A0A2R4MCU9</accession>
<keyword evidence="1" id="KW-1133">Transmembrane helix</keyword>
<dbReference type="Pfam" id="PF08570">
    <property type="entry name" value="DUF1761"/>
    <property type="match status" value="1"/>
</dbReference>
<evidence type="ECO:0000313" key="2">
    <source>
        <dbReference type="EMBL" id="AVX03830.1"/>
    </source>
</evidence>
<sequence>MEEITTNISWIAIIVGAVLAFIAGWLWYSPKLFGKKWAEGSGVEMNDASSMPMGAMAAQVIGLIIVAWFVAAMAAQNLLLTTILAVIGFTILQWSGNSFSGKSSYAKLVDAGYWLVSVIIMIAVQGVL</sequence>
<evidence type="ECO:0008006" key="4">
    <source>
        <dbReference type="Google" id="ProtNLM"/>
    </source>
</evidence>
<organism evidence="2 3">
    <name type="scientific">Maritalea myrionectae</name>
    <dbReference type="NCBI Taxonomy" id="454601"/>
    <lineage>
        <taxon>Bacteria</taxon>
        <taxon>Pseudomonadati</taxon>
        <taxon>Pseudomonadota</taxon>
        <taxon>Alphaproteobacteria</taxon>
        <taxon>Hyphomicrobiales</taxon>
        <taxon>Devosiaceae</taxon>
        <taxon>Maritalea</taxon>
    </lineage>
</organism>
<evidence type="ECO:0000313" key="3">
    <source>
        <dbReference type="Proteomes" id="UP000258927"/>
    </source>
</evidence>
<feature type="transmembrane region" description="Helical" evidence="1">
    <location>
        <begin position="7"/>
        <end position="28"/>
    </location>
</feature>
<gene>
    <name evidence="2" type="ORF">MXMO3_01299</name>
</gene>